<keyword evidence="6 12" id="KW-0347">Helicase</keyword>
<keyword evidence="15" id="KW-1185">Reference proteome</keyword>
<accession>A0A0D6PJ92</accession>
<evidence type="ECO:0000256" key="2">
    <source>
        <dbReference type="ARBA" id="ARBA00022705"/>
    </source>
</evidence>
<evidence type="ECO:0000256" key="3">
    <source>
        <dbReference type="ARBA" id="ARBA00022723"/>
    </source>
</evidence>
<dbReference type="SMART" id="SM00487">
    <property type="entry name" value="DEXDc"/>
    <property type="match status" value="1"/>
</dbReference>
<comment type="subunit">
    <text evidence="12">Component of the replication restart primosome.</text>
</comment>
<evidence type="ECO:0000256" key="1">
    <source>
        <dbReference type="ARBA" id="ARBA00022515"/>
    </source>
</evidence>
<dbReference type="GO" id="GO:0043138">
    <property type="term" value="F:3'-5' DNA helicase activity"/>
    <property type="evidence" value="ECO:0007669"/>
    <property type="project" value="UniProtKB-EC"/>
</dbReference>
<dbReference type="PANTHER" id="PTHR30580:SF0">
    <property type="entry name" value="PRIMOSOMAL PROTEIN N"/>
    <property type="match status" value="1"/>
</dbReference>
<feature type="domain" description="Helicase ATP-binding" evidence="13">
    <location>
        <begin position="142"/>
        <end position="308"/>
    </location>
</feature>
<dbReference type="GO" id="GO:0005524">
    <property type="term" value="F:ATP binding"/>
    <property type="evidence" value="ECO:0007669"/>
    <property type="project" value="UniProtKB-UniRule"/>
</dbReference>
<keyword evidence="7 12" id="KW-0862">Zinc</keyword>
<comment type="catalytic activity">
    <reaction evidence="12">
        <text>Couples ATP hydrolysis with the unwinding of duplex DNA by translocating in the 3'-5' direction.</text>
        <dbReference type="EC" id="5.6.2.4"/>
    </reaction>
</comment>
<dbReference type="InterPro" id="IPR005259">
    <property type="entry name" value="PriA"/>
</dbReference>
<dbReference type="SUPFAM" id="SSF52540">
    <property type="entry name" value="P-loop containing nucleoside triphosphate hydrolases"/>
    <property type="match status" value="2"/>
</dbReference>
<dbReference type="InterPro" id="IPR014001">
    <property type="entry name" value="Helicase_ATP-bd"/>
</dbReference>
<protein>
    <recommendedName>
        <fullName evidence="12">Replication restart protein PriA</fullName>
    </recommendedName>
    <alternativeName>
        <fullName evidence="12">ATP-dependent DNA helicase PriA</fullName>
        <ecNumber evidence="12">5.6.2.4</ecNumber>
    </alternativeName>
    <alternativeName>
        <fullName evidence="12">DNA 3'-5' helicase PriA</fullName>
    </alternativeName>
</protein>
<dbReference type="Gene3D" id="3.40.1440.60">
    <property type="entry name" value="PriA, 3(prime) DNA-binding domain"/>
    <property type="match status" value="1"/>
</dbReference>
<reference evidence="14 15" key="1">
    <citation type="submission" date="2012-11" db="EMBL/GenBank/DDBJ databases">
        <title>Whole genome sequence of Acidocella aminolytica 101 = DSM 11237.</title>
        <authorList>
            <person name="Azuma Y."/>
            <person name="Higashiura N."/>
            <person name="Hirakawa H."/>
            <person name="Matsushita K."/>
        </authorList>
    </citation>
    <scope>NUCLEOTIDE SEQUENCE [LARGE SCALE GENOMIC DNA]</scope>
    <source>
        <strain evidence="15">101 / DSM 11237</strain>
    </source>
</reference>
<dbReference type="Pfam" id="PF18074">
    <property type="entry name" value="PriA_C"/>
    <property type="match status" value="1"/>
</dbReference>
<dbReference type="AlphaFoldDB" id="A0A0D6PJ92"/>
<proteinExistence type="inferred from homology"/>
<evidence type="ECO:0000256" key="11">
    <source>
        <dbReference type="ARBA" id="ARBA00048988"/>
    </source>
</evidence>
<feature type="binding site" evidence="12">
    <location>
        <position position="369"/>
    </location>
    <ligand>
        <name>Zn(2+)</name>
        <dbReference type="ChEBI" id="CHEBI:29105"/>
        <label>1</label>
    </ligand>
</feature>
<dbReference type="GO" id="GO:0008270">
    <property type="term" value="F:zinc ion binding"/>
    <property type="evidence" value="ECO:0007669"/>
    <property type="project" value="UniProtKB-UniRule"/>
</dbReference>
<evidence type="ECO:0000256" key="12">
    <source>
        <dbReference type="HAMAP-Rule" id="MF_00983"/>
    </source>
</evidence>
<dbReference type="STRING" id="1120923.SAMN02746095_02173"/>
<comment type="caution">
    <text evidence="14">The sequence shown here is derived from an EMBL/GenBank/DDBJ whole genome shotgun (WGS) entry which is preliminary data.</text>
</comment>
<evidence type="ECO:0000313" key="14">
    <source>
        <dbReference type="EMBL" id="GAN80894.1"/>
    </source>
</evidence>
<feature type="binding site" evidence="12">
    <location>
        <position position="412"/>
    </location>
    <ligand>
        <name>Zn(2+)</name>
        <dbReference type="ChEBI" id="CHEBI:29105"/>
        <label>1</label>
    </ligand>
</feature>
<dbReference type="Pfam" id="PF00270">
    <property type="entry name" value="DEAD"/>
    <property type="match status" value="1"/>
</dbReference>
<evidence type="ECO:0000256" key="10">
    <source>
        <dbReference type="ARBA" id="ARBA00023235"/>
    </source>
</evidence>
<dbReference type="PANTHER" id="PTHR30580">
    <property type="entry name" value="PRIMOSOMAL PROTEIN N"/>
    <property type="match status" value="1"/>
</dbReference>
<dbReference type="InterPro" id="IPR027417">
    <property type="entry name" value="P-loop_NTPase"/>
</dbReference>
<dbReference type="InterPro" id="IPR041222">
    <property type="entry name" value="PriA_3primeBD"/>
</dbReference>
<dbReference type="CDD" id="cd17929">
    <property type="entry name" value="DEXHc_priA"/>
    <property type="match status" value="1"/>
</dbReference>
<dbReference type="GO" id="GO:0016887">
    <property type="term" value="F:ATP hydrolysis activity"/>
    <property type="evidence" value="ECO:0007669"/>
    <property type="project" value="RHEA"/>
</dbReference>
<dbReference type="Gene3D" id="3.40.50.300">
    <property type="entry name" value="P-loop containing nucleotide triphosphate hydrolases"/>
    <property type="match status" value="2"/>
</dbReference>
<keyword evidence="8 12" id="KW-0067">ATP-binding</keyword>
<feature type="binding site" evidence="12">
    <location>
        <position position="409"/>
    </location>
    <ligand>
        <name>Zn(2+)</name>
        <dbReference type="ChEBI" id="CHEBI:29105"/>
        <label>1</label>
    </ligand>
</feature>
<dbReference type="GO" id="GO:0006302">
    <property type="term" value="P:double-strand break repair"/>
    <property type="evidence" value="ECO:0007669"/>
    <property type="project" value="InterPro"/>
</dbReference>
<dbReference type="GO" id="GO:0006310">
    <property type="term" value="P:DNA recombination"/>
    <property type="evidence" value="ECO:0007669"/>
    <property type="project" value="InterPro"/>
</dbReference>
<keyword evidence="1 12" id="KW-0639">Primosome</keyword>
<feature type="binding site" evidence="12">
    <location>
        <position position="396"/>
    </location>
    <ligand>
        <name>Zn(2+)</name>
        <dbReference type="ChEBI" id="CHEBI:29105"/>
        <label>2</label>
    </ligand>
</feature>
<name>A0A0D6PJ92_9PROT</name>
<dbReference type="FunFam" id="3.40.50.300:FF:000489">
    <property type="entry name" value="Primosome assembly protein PriA"/>
    <property type="match status" value="1"/>
</dbReference>
<dbReference type="InterPro" id="IPR042115">
    <property type="entry name" value="PriA_3primeBD_sf"/>
</dbReference>
<gene>
    <name evidence="12" type="primary">priA</name>
    <name evidence="14" type="ORF">Aam_061_013</name>
</gene>
<comment type="cofactor">
    <cofactor evidence="12">
        <name>Zn(2+)</name>
        <dbReference type="ChEBI" id="CHEBI:29105"/>
    </cofactor>
    <text evidence="12">Binds 2 zinc ions per subunit.</text>
</comment>
<dbReference type="Pfam" id="PF18319">
    <property type="entry name" value="Zn_ribbon_PriA"/>
    <property type="match status" value="1"/>
</dbReference>
<keyword evidence="5 12" id="KW-0378">Hydrolase</keyword>
<dbReference type="InterPro" id="IPR040498">
    <property type="entry name" value="PriA_CRR"/>
</dbReference>
<dbReference type="NCBIfam" id="NF004070">
    <property type="entry name" value="PRK05580.2-2"/>
    <property type="match status" value="1"/>
</dbReference>
<dbReference type="RefSeq" id="WP_048879287.1">
    <property type="nucleotide sequence ID" value="NZ_BANC01000060.1"/>
</dbReference>
<dbReference type="HAMAP" id="MF_00983">
    <property type="entry name" value="PriA"/>
    <property type="match status" value="1"/>
</dbReference>
<dbReference type="EC" id="5.6.2.4" evidence="12"/>
<comment type="similarity">
    <text evidence="12">Belongs to the helicase family. PriA subfamily.</text>
</comment>
<evidence type="ECO:0000256" key="9">
    <source>
        <dbReference type="ARBA" id="ARBA00023125"/>
    </source>
</evidence>
<keyword evidence="9 12" id="KW-0238">DNA-binding</keyword>
<dbReference type="Proteomes" id="UP000032668">
    <property type="component" value="Unassembled WGS sequence"/>
</dbReference>
<keyword evidence="4 12" id="KW-0547">Nucleotide-binding</keyword>
<dbReference type="GO" id="GO:1990077">
    <property type="term" value="C:primosome complex"/>
    <property type="evidence" value="ECO:0007669"/>
    <property type="project" value="UniProtKB-UniRule"/>
</dbReference>
<feature type="binding site" evidence="12">
    <location>
        <position position="381"/>
    </location>
    <ligand>
        <name>Zn(2+)</name>
        <dbReference type="ChEBI" id="CHEBI:29105"/>
        <label>2</label>
    </ligand>
</feature>
<evidence type="ECO:0000259" key="13">
    <source>
        <dbReference type="PROSITE" id="PS51192"/>
    </source>
</evidence>
<keyword evidence="3 12" id="KW-0479">Metal-binding</keyword>
<feature type="binding site" evidence="12">
    <location>
        <position position="378"/>
    </location>
    <ligand>
        <name>Zn(2+)</name>
        <dbReference type="ChEBI" id="CHEBI:29105"/>
        <label>2</label>
    </ligand>
</feature>
<keyword evidence="10 12" id="KW-0413">Isomerase</keyword>
<evidence type="ECO:0000256" key="6">
    <source>
        <dbReference type="ARBA" id="ARBA00022806"/>
    </source>
</evidence>
<organism evidence="14 15">
    <name type="scientific">Acidocella aminolytica 101 = DSM 11237</name>
    <dbReference type="NCBI Taxonomy" id="1120923"/>
    <lineage>
        <taxon>Bacteria</taxon>
        <taxon>Pseudomonadati</taxon>
        <taxon>Pseudomonadota</taxon>
        <taxon>Alphaproteobacteria</taxon>
        <taxon>Acetobacterales</taxon>
        <taxon>Acidocellaceae</taxon>
        <taxon>Acidocella</taxon>
    </lineage>
</organism>
<keyword evidence="2 12" id="KW-0235">DNA replication</keyword>
<dbReference type="EMBL" id="BANC01000060">
    <property type="protein sequence ID" value="GAN80894.1"/>
    <property type="molecule type" value="Genomic_DNA"/>
</dbReference>
<feature type="binding site" evidence="12">
    <location>
        <position position="372"/>
    </location>
    <ligand>
        <name>Zn(2+)</name>
        <dbReference type="ChEBI" id="CHEBI:29105"/>
        <label>1</label>
    </ligand>
</feature>
<evidence type="ECO:0000313" key="15">
    <source>
        <dbReference type="Proteomes" id="UP000032668"/>
    </source>
</evidence>
<feature type="binding site" evidence="12">
    <location>
        <position position="399"/>
    </location>
    <ligand>
        <name>Zn(2+)</name>
        <dbReference type="ChEBI" id="CHEBI:29105"/>
        <label>2</label>
    </ligand>
</feature>
<dbReference type="OrthoDB" id="9759544at2"/>
<comment type="catalytic activity">
    <reaction evidence="11 12">
        <text>ATP + H2O = ADP + phosphate + H(+)</text>
        <dbReference type="Rhea" id="RHEA:13065"/>
        <dbReference type="ChEBI" id="CHEBI:15377"/>
        <dbReference type="ChEBI" id="CHEBI:15378"/>
        <dbReference type="ChEBI" id="CHEBI:30616"/>
        <dbReference type="ChEBI" id="CHEBI:43474"/>
        <dbReference type="ChEBI" id="CHEBI:456216"/>
        <dbReference type="EC" id="5.6.2.4"/>
    </reaction>
</comment>
<dbReference type="Pfam" id="PF17764">
    <property type="entry name" value="PriA_3primeBD"/>
    <property type="match status" value="1"/>
</dbReference>
<evidence type="ECO:0000256" key="7">
    <source>
        <dbReference type="ARBA" id="ARBA00022833"/>
    </source>
</evidence>
<dbReference type="InterPro" id="IPR041236">
    <property type="entry name" value="PriA_C"/>
</dbReference>
<dbReference type="GO" id="GO:0003677">
    <property type="term" value="F:DNA binding"/>
    <property type="evidence" value="ECO:0007669"/>
    <property type="project" value="UniProtKB-UniRule"/>
</dbReference>
<comment type="function">
    <text evidence="12">Initiates the restart of stalled replication forks, which reloads the replicative helicase on sites other than the origin of replication. Recognizes and binds to abandoned replication forks and remodels them to uncover a helicase loading site. Promotes assembly of the primosome at these replication forks.</text>
</comment>
<sequence>MEPAPRTTRLSILLPYKFDMAFTYEAEAPLVPGTLVRVPLGRRTVVGAVWDDPPDQTVKTRPVMEVLAFPPLPESLRKFIDWVGHYTLAPRGDVLALTLKEKLLETPLKRAKTFVFGGADPMRPGPSLSVIQEKAASSLRESVGAETFSVTLLDGVTGSGKTEVYLEAVAEALRRKRQVLVLLPEIALSVQMLARFEARFGVRPAVWHSELTPAQRRETFRAVAQGRADVVVGARSALFLPFADLGLIVVDEEHETSFKQEDGVMYNARDMAVVRAKLCAAPVLLVSATPSLETAENAAQGRYRKLDLPTRHGGAALPRMEALDMRDAPPESGKFLSPLLVVAMRQTLARGEQAMLFLNRRGYAPLTLCRTCGHRLSCPNCSAWLVEHRASPRLSCHHCGYSMQRPLKCPFCEAEGSFVPIGPGVERIAEEVAELFPETETLVMASDVIEGPAQAAEAAAKISAREVGIIIGTQMVAKGWHFPHLTLVGVVDADLGLAGGDLRAGEHTVQMLHQVAGRAGRAEAPGRVLLQSYEPEHPVIQALLSGDLPAFLEQEAAIRRPGHWPPFGRLAALIVSAVDERLADQIARALARAAPRIQGVEVLGPAPAPIALLRGRHRRRLLLKTRRDIAVQPLLRAWLAQVAVPRQVKLDVDVDPISFM</sequence>
<dbReference type="GO" id="GO:0006270">
    <property type="term" value="P:DNA replication initiation"/>
    <property type="evidence" value="ECO:0007669"/>
    <property type="project" value="TreeGrafter"/>
</dbReference>
<evidence type="ECO:0000256" key="8">
    <source>
        <dbReference type="ARBA" id="ARBA00022840"/>
    </source>
</evidence>
<dbReference type="InterPro" id="IPR011545">
    <property type="entry name" value="DEAD/DEAH_box_helicase_dom"/>
</dbReference>
<dbReference type="PROSITE" id="PS51192">
    <property type="entry name" value="HELICASE_ATP_BIND_1"/>
    <property type="match status" value="1"/>
</dbReference>
<evidence type="ECO:0000256" key="5">
    <source>
        <dbReference type="ARBA" id="ARBA00022801"/>
    </source>
</evidence>
<dbReference type="GO" id="GO:0006269">
    <property type="term" value="P:DNA replication, synthesis of primer"/>
    <property type="evidence" value="ECO:0007669"/>
    <property type="project" value="UniProtKB-KW"/>
</dbReference>
<dbReference type="NCBIfam" id="TIGR00595">
    <property type="entry name" value="priA"/>
    <property type="match status" value="1"/>
</dbReference>
<evidence type="ECO:0000256" key="4">
    <source>
        <dbReference type="ARBA" id="ARBA00022741"/>
    </source>
</evidence>